<sequence length="96" mass="10358">MGLCHVSPRVPHMIIPNGPLPTLSHDHHSSPCQLDTVPTRMQLSKIVFPPCDPNSLSSSPFIATNNFQDPLASPHTKSGPSPSIKPSSIMPNLEDK</sequence>
<evidence type="ECO:0000256" key="1">
    <source>
        <dbReference type="SAM" id="MobiDB-lite"/>
    </source>
</evidence>
<comment type="caution">
    <text evidence="2">The sequence shown here is derived from an EMBL/GenBank/DDBJ whole genome shotgun (WGS) entry which is preliminary data.</text>
</comment>
<protein>
    <submittedName>
        <fullName evidence="2">Uncharacterized protein</fullName>
    </submittedName>
</protein>
<evidence type="ECO:0000313" key="3">
    <source>
        <dbReference type="Proteomes" id="UP000265520"/>
    </source>
</evidence>
<evidence type="ECO:0000313" key="2">
    <source>
        <dbReference type="EMBL" id="MCI23798.1"/>
    </source>
</evidence>
<feature type="non-terminal residue" evidence="2">
    <location>
        <position position="96"/>
    </location>
</feature>
<keyword evidence="3" id="KW-1185">Reference proteome</keyword>
<proteinExistence type="predicted"/>
<name>A0A392QHY3_9FABA</name>
<accession>A0A392QHY3</accession>
<dbReference type="AlphaFoldDB" id="A0A392QHY3"/>
<feature type="compositionally biased region" description="Low complexity" evidence="1">
    <location>
        <begin position="77"/>
        <end position="96"/>
    </location>
</feature>
<feature type="region of interest" description="Disordered" evidence="1">
    <location>
        <begin position="62"/>
        <end position="96"/>
    </location>
</feature>
<organism evidence="2 3">
    <name type="scientific">Trifolium medium</name>
    <dbReference type="NCBI Taxonomy" id="97028"/>
    <lineage>
        <taxon>Eukaryota</taxon>
        <taxon>Viridiplantae</taxon>
        <taxon>Streptophyta</taxon>
        <taxon>Embryophyta</taxon>
        <taxon>Tracheophyta</taxon>
        <taxon>Spermatophyta</taxon>
        <taxon>Magnoliopsida</taxon>
        <taxon>eudicotyledons</taxon>
        <taxon>Gunneridae</taxon>
        <taxon>Pentapetalae</taxon>
        <taxon>rosids</taxon>
        <taxon>fabids</taxon>
        <taxon>Fabales</taxon>
        <taxon>Fabaceae</taxon>
        <taxon>Papilionoideae</taxon>
        <taxon>50 kb inversion clade</taxon>
        <taxon>NPAAA clade</taxon>
        <taxon>Hologalegina</taxon>
        <taxon>IRL clade</taxon>
        <taxon>Trifolieae</taxon>
        <taxon>Trifolium</taxon>
    </lineage>
</organism>
<reference evidence="2 3" key="1">
    <citation type="journal article" date="2018" name="Front. Plant Sci.">
        <title>Red Clover (Trifolium pratense) and Zigzag Clover (T. medium) - A Picture of Genomic Similarities and Differences.</title>
        <authorList>
            <person name="Dluhosova J."/>
            <person name="Istvanek J."/>
            <person name="Nedelnik J."/>
            <person name="Repkova J."/>
        </authorList>
    </citation>
    <scope>NUCLEOTIDE SEQUENCE [LARGE SCALE GENOMIC DNA]</scope>
    <source>
        <strain evidence="3">cv. 10/8</strain>
        <tissue evidence="2">Leaf</tissue>
    </source>
</reference>
<dbReference type="Proteomes" id="UP000265520">
    <property type="component" value="Unassembled WGS sequence"/>
</dbReference>
<dbReference type="EMBL" id="LXQA010137916">
    <property type="protein sequence ID" value="MCI23798.1"/>
    <property type="molecule type" value="Genomic_DNA"/>
</dbReference>